<sequence length="288" mass="32724">MRLVSRREEEHARLMLSDELGVEFRLYDDGSKSNMPDLLSEDGKHVAEVITTTPSAIREAEQRLAPTAEPTLPHCVWVMIPYMILGGATRDVRSKIRADVLRWTVEAGCEYHWSSRDERLLLPGVDPVPILGLAVYDDGVQVMCAQRCQHPHTEPHQIRWSVTHAPSPDDPWALIRQSLHIVDKEQRGGVRAIGEKLDGYPNKHLVMYPFGPPGNLTAAFSRYSPPPNPRDLMPPQLNPPLVDVHLWLMYRYEDRDVTEGLHVCSGLWARFGTSLPKLPLRQLHYRDG</sequence>
<organism evidence="1 2">
    <name type="scientific">Compostimonas suwonensis</name>
    <dbReference type="NCBI Taxonomy" id="1048394"/>
    <lineage>
        <taxon>Bacteria</taxon>
        <taxon>Bacillati</taxon>
        <taxon>Actinomycetota</taxon>
        <taxon>Actinomycetes</taxon>
        <taxon>Micrococcales</taxon>
        <taxon>Microbacteriaceae</taxon>
        <taxon>Compostimonas</taxon>
    </lineage>
</organism>
<dbReference type="EMBL" id="PGFB01000005">
    <property type="protein sequence ID" value="PJJ55507.1"/>
    <property type="molecule type" value="Genomic_DNA"/>
</dbReference>
<dbReference type="Proteomes" id="UP000230161">
    <property type="component" value="Unassembled WGS sequence"/>
</dbReference>
<proteinExistence type="predicted"/>
<accession>A0A2M9BC31</accession>
<evidence type="ECO:0000313" key="2">
    <source>
        <dbReference type="Proteomes" id="UP000230161"/>
    </source>
</evidence>
<dbReference type="AlphaFoldDB" id="A0A2M9BC31"/>
<gene>
    <name evidence="1" type="ORF">CLV54_2852</name>
</gene>
<protein>
    <submittedName>
        <fullName evidence="1">Uncharacterized protein</fullName>
    </submittedName>
</protein>
<reference evidence="1 2" key="1">
    <citation type="submission" date="2017-11" db="EMBL/GenBank/DDBJ databases">
        <title>Genomic Encyclopedia of Archaeal and Bacterial Type Strains, Phase II (KMG-II): From Individual Species to Whole Genera.</title>
        <authorList>
            <person name="Goeker M."/>
        </authorList>
    </citation>
    <scope>NUCLEOTIDE SEQUENCE [LARGE SCALE GENOMIC DNA]</scope>
    <source>
        <strain evidence="1 2">DSM 25625</strain>
    </source>
</reference>
<keyword evidence="2" id="KW-1185">Reference proteome</keyword>
<comment type="caution">
    <text evidence="1">The sequence shown here is derived from an EMBL/GenBank/DDBJ whole genome shotgun (WGS) entry which is preliminary data.</text>
</comment>
<name>A0A2M9BC31_9MICO</name>
<evidence type="ECO:0000313" key="1">
    <source>
        <dbReference type="EMBL" id="PJJ55507.1"/>
    </source>
</evidence>